<dbReference type="Proteomes" id="UP001596023">
    <property type="component" value="Unassembled WGS sequence"/>
</dbReference>
<proteinExistence type="predicted"/>
<dbReference type="RefSeq" id="WP_379993844.1">
    <property type="nucleotide sequence ID" value="NZ_JBHSGN010000024.1"/>
</dbReference>
<accession>A0ABV9KRC9</accession>
<keyword evidence="2" id="KW-1185">Reference proteome</keyword>
<organism evidence="1 2">
    <name type="scientific">Dysgonomonas termitidis</name>
    <dbReference type="NCBI Taxonomy" id="1516126"/>
    <lineage>
        <taxon>Bacteria</taxon>
        <taxon>Pseudomonadati</taxon>
        <taxon>Bacteroidota</taxon>
        <taxon>Bacteroidia</taxon>
        <taxon>Bacteroidales</taxon>
        <taxon>Dysgonomonadaceae</taxon>
        <taxon>Dysgonomonas</taxon>
    </lineage>
</organism>
<name>A0ABV9KRC9_9BACT</name>
<dbReference type="EMBL" id="JBHSGN010000024">
    <property type="protein sequence ID" value="MFC4672654.1"/>
    <property type="molecule type" value="Genomic_DNA"/>
</dbReference>
<reference evidence="2" key="1">
    <citation type="journal article" date="2019" name="Int. J. Syst. Evol. Microbiol.">
        <title>The Global Catalogue of Microorganisms (GCM) 10K type strain sequencing project: providing services to taxonomists for standard genome sequencing and annotation.</title>
        <authorList>
            <consortium name="The Broad Institute Genomics Platform"/>
            <consortium name="The Broad Institute Genome Sequencing Center for Infectious Disease"/>
            <person name="Wu L."/>
            <person name="Ma J."/>
        </authorList>
    </citation>
    <scope>NUCLEOTIDE SEQUENCE [LARGE SCALE GENOMIC DNA]</scope>
    <source>
        <strain evidence="2">CCUG 66188</strain>
    </source>
</reference>
<sequence>MKRLNFKTNRPDVIPEIIPIFVPLENIFKIYVPIQYPVLIKPPILNNPQILNSGLAAKRGRYSYVGWGLGGSLSVLRIRALRVFRGYCAETGLK</sequence>
<gene>
    <name evidence="1" type="ORF">ACFO6W_02995</name>
</gene>
<comment type="caution">
    <text evidence="1">The sequence shown here is derived from an EMBL/GenBank/DDBJ whole genome shotgun (WGS) entry which is preliminary data.</text>
</comment>
<protein>
    <submittedName>
        <fullName evidence="1">Uncharacterized protein</fullName>
    </submittedName>
</protein>
<evidence type="ECO:0000313" key="2">
    <source>
        <dbReference type="Proteomes" id="UP001596023"/>
    </source>
</evidence>
<evidence type="ECO:0000313" key="1">
    <source>
        <dbReference type="EMBL" id="MFC4672654.1"/>
    </source>
</evidence>